<dbReference type="PANTHER" id="PTHR30435:SF12">
    <property type="entry name" value="FLAGELLAR BASAL BODY ROD PROTEIN FLGB"/>
    <property type="match status" value="1"/>
</dbReference>
<dbReference type="PROSITE" id="PS00588">
    <property type="entry name" value="FLAGELLA_BB_ROD"/>
    <property type="match status" value="1"/>
</dbReference>
<dbReference type="GO" id="GO:0030694">
    <property type="term" value="C:bacterial-type flagellum basal body, rod"/>
    <property type="evidence" value="ECO:0007669"/>
    <property type="project" value="InterPro"/>
</dbReference>
<accession>A0A543Q7T5</accession>
<comment type="caution">
    <text evidence="7">The sequence shown here is derived from an EMBL/GenBank/DDBJ whole genome shotgun (WGS) entry which is preliminary data.</text>
</comment>
<keyword evidence="7" id="KW-0966">Cell projection</keyword>
<organism evidence="7 8">
    <name type="scientific">Acidithiobacillus thiooxidans ATCC 19377</name>
    <dbReference type="NCBI Taxonomy" id="637390"/>
    <lineage>
        <taxon>Bacteria</taxon>
        <taxon>Pseudomonadati</taxon>
        <taxon>Pseudomonadota</taxon>
        <taxon>Acidithiobacillia</taxon>
        <taxon>Acidithiobacillales</taxon>
        <taxon>Acidithiobacillaceae</taxon>
        <taxon>Acidithiobacillus</taxon>
    </lineage>
</organism>
<gene>
    <name evidence="7" type="primary">flgB</name>
    <name evidence="7" type="ORF">DLNHIDIE_02261</name>
</gene>
<keyword evidence="7" id="KW-0282">Flagellum</keyword>
<evidence type="ECO:0000313" key="8">
    <source>
        <dbReference type="Proteomes" id="UP000315403"/>
    </source>
</evidence>
<comment type="subcellular location">
    <subcellularLocation>
        <location evidence="1 6">Bacterial flagellum basal body</location>
    </subcellularLocation>
</comment>
<dbReference type="EMBL" id="SZUV01000001">
    <property type="protein sequence ID" value="TQN52370.1"/>
    <property type="molecule type" value="Genomic_DNA"/>
</dbReference>
<protein>
    <recommendedName>
        <fullName evidence="3 6">Flagellar basal body rod protein FlgB</fullName>
    </recommendedName>
</protein>
<dbReference type="AlphaFoldDB" id="A0A543Q7T5"/>
<comment type="similarity">
    <text evidence="2 6">Belongs to the flagella basal body rod proteins family.</text>
</comment>
<evidence type="ECO:0000256" key="6">
    <source>
        <dbReference type="PIRNR" id="PIRNR002889"/>
    </source>
</evidence>
<dbReference type="InterPro" id="IPR019776">
    <property type="entry name" value="Flagellar_basal_body_rod_CS"/>
</dbReference>
<name>A0A543Q7T5_ACITH</name>
<dbReference type="GO" id="GO:0071978">
    <property type="term" value="P:bacterial-type flagellum-dependent swarming motility"/>
    <property type="evidence" value="ECO:0007669"/>
    <property type="project" value="TreeGrafter"/>
</dbReference>
<dbReference type="NCBIfam" id="TIGR01396">
    <property type="entry name" value="FlgB"/>
    <property type="match status" value="1"/>
</dbReference>
<evidence type="ECO:0000313" key="7">
    <source>
        <dbReference type="EMBL" id="TQN52370.1"/>
    </source>
</evidence>
<evidence type="ECO:0000256" key="3">
    <source>
        <dbReference type="ARBA" id="ARBA00014376"/>
    </source>
</evidence>
<evidence type="ECO:0000256" key="2">
    <source>
        <dbReference type="ARBA" id="ARBA00009677"/>
    </source>
</evidence>
<evidence type="ECO:0000256" key="4">
    <source>
        <dbReference type="ARBA" id="ARBA00023143"/>
    </source>
</evidence>
<keyword evidence="7" id="KW-0969">Cilium</keyword>
<dbReference type="PIRSF" id="PIRSF002889">
    <property type="entry name" value="Rod_FlgB"/>
    <property type="match status" value="1"/>
</dbReference>
<sequence length="146" mass="15729">MNNFKGLTTMSGLLDQALDPLAAALKVTGYRQQLLSANIANANTPNYRAVDIPFAQVMQAVQAGDKGSLPLTTDSNRQFSETGNNASMTAFVQYQRGSQVGLDNNSVDMNREQADFLQNSVRYQADLTFLTGKIKTLTSAITGTTA</sequence>
<evidence type="ECO:0000256" key="1">
    <source>
        <dbReference type="ARBA" id="ARBA00004117"/>
    </source>
</evidence>
<evidence type="ECO:0000256" key="5">
    <source>
        <dbReference type="ARBA" id="ARBA00024934"/>
    </source>
</evidence>
<comment type="subunit">
    <text evidence="6">The basal body constitutes a major portion of the flagellar organelle and consists of a number of rings mounted on a central rod.</text>
</comment>
<comment type="function">
    <text evidence="5 6">Structural component of flagellum, the bacterial motility apparatus. Part of the rod structure of flagellar basal body.</text>
</comment>
<keyword evidence="4 6" id="KW-0975">Bacterial flagellum</keyword>
<reference evidence="7 8" key="1">
    <citation type="submission" date="2019-03" db="EMBL/GenBank/DDBJ databases">
        <title>New insights into Acidothiobacillus thiooxidans sulfur metabolism through coupled gene expression, solution geochemistry, microscopy and spectroscopy analyses.</title>
        <authorList>
            <person name="Camacho D."/>
            <person name="Frazao R."/>
            <person name="Fouillen A."/>
            <person name="Nanci A."/>
            <person name="Lang B.F."/>
            <person name="Apte S.C."/>
            <person name="Baron C."/>
            <person name="Warren L.A."/>
        </authorList>
    </citation>
    <scope>NUCLEOTIDE SEQUENCE [LARGE SCALE GENOMIC DNA]</scope>
    <source>
        <strain evidence="7 8">ATCC 19377</strain>
    </source>
</reference>
<dbReference type="PANTHER" id="PTHR30435">
    <property type="entry name" value="FLAGELLAR PROTEIN"/>
    <property type="match status" value="1"/>
</dbReference>
<dbReference type="InterPro" id="IPR006300">
    <property type="entry name" value="FlgB"/>
</dbReference>
<proteinExistence type="inferred from homology"/>
<dbReference type="Proteomes" id="UP000315403">
    <property type="component" value="Unassembled WGS sequence"/>
</dbReference>